<name>A0A5E6QF90_PSEFL</name>
<reference evidence="2 3" key="1">
    <citation type="submission" date="2019-09" db="EMBL/GenBank/DDBJ databases">
        <authorList>
            <person name="Chandra G."/>
            <person name="Truman W A."/>
        </authorList>
    </citation>
    <scope>NUCLEOTIDE SEQUENCE [LARGE SCALE GENOMIC DNA]</scope>
    <source>
        <strain evidence="2">PS624</strain>
    </source>
</reference>
<feature type="compositionally biased region" description="Basic and acidic residues" evidence="1">
    <location>
        <begin position="52"/>
        <end position="62"/>
    </location>
</feature>
<dbReference type="AlphaFoldDB" id="A0A5E6QF90"/>
<feature type="region of interest" description="Disordered" evidence="1">
    <location>
        <begin position="46"/>
        <end position="75"/>
    </location>
</feature>
<dbReference type="EMBL" id="CABVGZ010000006">
    <property type="protein sequence ID" value="VVM53987.1"/>
    <property type="molecule type" value="Genomic_DNA"/>
</dbReference>
<accession>A0A5E6QF90</accession>
<evidence type="ECO:0000256" key="1">
    <source>
        <dbReference type="SAM" id="MobiDB-lite"/>
    </source>
</evidence>
<protein>
    <submittedName>
        <fullName evidence="2">Uncharacterized protein</fullName>
    </submittedName>
</protein>
<organism evidence="2 3">
    <name type="scientific">Pseudomonas fluorescens</name>
    <dbReference type="NCBI Taxonomy" id="294"/>
    <lineage>
        <taxon>Bacteria</taxon>
        <taxon>Pseudomonadati</taxon>
        <taxon>Pseudomonadota</taxon>
        <taxon>Gammaproteobacteria</taxon>
        <taxon>Pseudomonadales</taxon>
        <taxon>Pseudomonadaceae</taxon>
        <taxon>Pseudomonas</taxon>
    </lineage>
</organism>
<gene>
    <name evidence="2" type="ORF">PS624_00933</name>
</gene>
<dbReference type="Proteomes" id="UP000326241">
    <property type="component" value="Unassembled WGS sequence"/>
</dbReference>
<sequence>MGCASNWHVSLPDTVAVITPDPHRGVGRNRGAHIRVQKEPVIWPAGAGTDYVHPEGSRHDPKGNQGTLQRGFFDH</sequence>
<proteinExistence type="predicted"/>
<evidence type="ECO:0000313" key="2">
    <source>
        <dbReference type="EMBL" id="VVM53987.1"/>
    </source>
</evidence>
<evidence type="ECO:0000313" key="3">
    <source>
        <dbReference type="Proteomes" id="UP000326241"/>
    </source>
</evidence>